<evidence type="ECO:0000259" key="5">
    <source>
        <dbReference type="Pfam" id="PF03537"/>
    </source>
</evidence>
<dbReference type="InterPro" id="IPR004352">
    <property type="entry name" value="GH114_TIM-barrel"/>
</dbReference>
<feature type="domain" description="Glycoside-hydrolase family GH114 TIM-barrel" evidence="5">
    <location>
        <begin position="96"/>
        <end position="323"/>
    </location>
</feature>
<evidence type="ECO:0000256" key="1">
    <source>
        <dbReference type="ARBA" id="ARBA00001255"/>
    </source>
</evidence>
<feature type="transmembrane region" description="Helical" evidence="4">
    <location>
        <begin position="38"/>
        <end position="61"/>
    </location>
</feature>
<evidence type="ECO:0000256" key="2">
    <source>
        <dbReference type="ARBA" id="ARBA00012755"/>
    </source>
</evidence>
<keyword evidence="4" id="KW-0472">Membrane</keyword>
<keyword evidence="7" id="KW-1185">Reference proteome</keyword>
<dbReference type="EMBL" id="KE145359">
    <property type="protein sequence ID" value="EPE32165.1"/>
    <property type="molecule type" value="Genomic_DNA"/>
</dbReference>
<name>S3D2X1_GLAL2</name>
<organism evidence="6 7">
    <name type="scientific">Glarea lozoyensis (strain ATCC 20868 / MF5171)</name>
    <dbReference type="NCBI Taxonomy" id="1116229"/>
    <lineage>
        <taxon>Eukaryota</taxon>
        <taxon>Fungi</taxon>
        <taxon>Dikarya</taxon>
        <taxon>Ascomycota</taxon>
        <taxon>Pezizomycotina</taxon>
        <taxon>Leotiomycetes</taxon>
        <taxon>Helotiales</taxon>
        <taxon>Helotiaceae</taxon>
        <taxon>Glarea</taxon>
    </lineage>
</organism>
<dbReference type="SUPFAM" id="SSF51445">
    <property type="entry name" value="(Trans)glycosidases"/>
    <property type="match status" value="1"/>
</dbReference>
<dbReference type="Pfam" id="PF03537">
    <property type="entry name" value="Glyco_hydro_114"/>
    <property type="match status" value="1"/>
</dbReference>
<dbReference type="eggNOG" id="ENOG502RCTR">
    <property type="taxonomic scope" value="Eukaryota"/>
</dbReference>
<evidence type="ECO:0000313" key="6">
    <source>
        <dbReference type="EMBL" id="EPE32165.1"/>
    </source>
</evidence>
<evidence type="ECO:0000256" key="3">
    <source>
        <dbReference type="SAM" id="MobiDB-lite"/>
    </source>
</evidence>
<keyword evidence="6" id="KW-0378">Hydrolase</keyword>
<dbReference type="OMA" id="YVNWLAA"/>
<comment type="catalytic activity">
    <reaction evidence="1">
        <text>Hydrolysis of terminal, non-reducing alpha-D-galactose residues in alpha-D-galactosides, including galactose oligosaccharides, galactomannans and galactolipids.</text>
        <dbReference type="EC" id="3.2.1.22"/>
    </reaction>
</comment>
<dbReference type="Proteomes" id="UP000016922">
    <property type="component" value="Unassembled WGS sequence"/>
</dbReference>
<dbReference type="GO" id="GO:0004557">
    <property type="term" value="F:alpha-galactosidase activity"/>
    <property type="evidence" value="ECO:0007669"/>
    <property type="project" value="UniProtKB-EC"/>
</dbReference>
<keyword evidence="4" id="KW-1133">Transmembrane helix</keyword>
<sequence>MSAVSSVATRRLVPENKLSPAVELSNSKSFFHRLPKRAFFILVGILIVIAIGLGVGLGVGLSNESNSESPGSPPPTVPPNNTTNQGTFWTPTAGTSWDIVLLNPIRSWSRNISIYDIDLFDNNASAIADLHAQDHKVICYFSAGSYEEWRSDAGDFSKKDYANALEGWKGEYWLDTNSNNVRNIMRKRIALAASKGCDGVDPDNVDGYDNNSGFHLDRSSAVDYLTFLASESHSHNMSIGLKNSGSIVNATIDMMQWAVNEQCVEFEECGVFQPFIAAGKPVFHIEYPKSAPSVAPEIRSQICSGTSTSGFSTLIKEMDLGEWVEHC</sequence>
<feature type="region of interest" description="Disordered" evidence="3">
    <location>
        <begin position="63"/>
        <end position="88"/>
    </location>
</feature>
<gene>
    <name evidence="6" type="ORF">GLAREA_07298</name>
</gene>
<dbReference type="HOGENOM" id="CLU_051214_1_1_1"/>
<keyword evidence="4" id="KW-0812">Transmembrane</keyword>
<dbReference type="KEGG" id="glz:GLAREA_07298"/>
<dbReference type="InterPro" id="IPR017853">
    <property type="entry name" value="GH"/>
</dbReference>
<dbReference type="GeneID" id="19466351"/>
<evidence type="ECO:0000313" key="7">
    <source>
        <dbReference type="Proteomes" id="UP000016922"/>
    </source>
</evidence>
<dbReference type="Gene3D" id="3.20.20.70">
    <property type="entry name" value="Aldolase class I"/>
    <property type="match status" value="1"/>
</dbReference>
<dbReference type="EC" id="3.2.1.22" evidence="2"/>
<dbReference type="PANTHER" id="PTHR35273:SF2">
    <property type="entry name" value="ALPHA-GALACTOSIDASE"/>
    <property type="match status" value="1"/>
</dbReference>
<keyword evidence="6" id="KW-0326">Glycosidase</keyword>
<protein>
    <recommendedName>
        <fullName evidence="2">alpha-galactosidase</fullName>
        <ecNumber evidence="2">3.2.1.22</ecNumber>
    </recommendedName>
</protein>
<reference evidence="6 7" key="1">
    <citation type="journal article" date="2013" name="BMC Genomics">
        <title>Genomics-driven discovery of the pneumocandin biosynthetic gene cluster in the fungus Glarea lozoyensis.</title>
        <authorList>
            <person name="Chen L."/>
            <person name="Yue Q."/>
            <person name="Zhang X."/>
            <person name="Xiang M."/>
            <person name="Wang C."/>
            <person name="Li S."/>
            <person name="Che Y."/>
            <person name="Ortiz-Lopez F.J."/>
            <person name="Bills G.F."/>
            <person name="Liu X."/>
            <person name="An Z."/>
        </authorList>
    </citation>
    <scope>NUCLEOTIDE SEQUENCE [LARGE SCALE GENOMIC DNA]</scope>
    <source>
        <strain evidence="7">ATCC 20868 / MF5171</strain>
    </source>
</reference>
<dbReference type="AlphaFoldDB" id="S3D2X1"/>
<dbReference type="InterPro" id="IPR013785">
    <property type="entry name" value="Aldolase_TIM"/>
</dbReference>
<proteinExistence type="predicted"/>
<dbReference type="OrthoDB" id="2108802at2759"/>
<accession>S3D2X1</accession>
<dbReference type="RefSeq" id="XP_008080177.1">
    <property type="nucleotide sequence ID" value="XM_008081986.1"/>
</dbReference>
<dbReference type="PANTHER" id="PTHR35273">
    <property type="entry name" value="ALPHA-1,4 POLYGALACTOSAMINIDASE, PUTATIVE (AFU_ORTHOLOGUE AFUA_3G07890)-RELATED"/>
    <property type="match status" value="1"/>
</dbReference>
<evidence type="ECO:0000256" key="4">
    <source>
        <dbReference type="SAM" id="Phobius"/>
    </source>
</evidence>